<reference evidence="1 2" key="1">
    <citation type="journal article" date="2012" name="PLoS Pathog.">
        <title>Diverse lifestyles and strategies of plant pathogenesis encoded in the genomes of eighteen Dothideomycetes fungi.</title>
        <authorList>
            <person name="Ohm R.A."/>
            <person name="Feau N."/>
            <person name="Henrissat B."/>
            <person name="Schoch C.L."/>
            <person name="Horwitz B.A."/>
            <person name="Barry K.W."/>
            <person name="Condon B.J."/>
            <person name="Copeland A.C."/>
            <person name="Dhillon B."/>
            <person name="Glaser F."/>
            <person name="Hesse C.N."/>
            <person name="Kosti I."/>
            <person name="LaButti K."/>
            <person name="Lindquist E.A."/>
            <person name="Lucas S."/>
            <person name="Salamov A.A."/>
            <person name="Bradshaw R.E."/>
            <person name="Ciuffetti L."/>
            <person name="Hamelin R.C."/>
            <person name="Kema G.H.J."/>
            <person name="Lawrence C."/>
            <person name="Scott J.A."/>
            <person name="Spatafora J.W."/>
            <person name="Turgeon B.G."/>
            <person name="de Wit P.J.G.M."/>
            <person name="Zhong S."/>
            <person name="Goodwin S.B."/>
            <person name="Grigoriev I.V."/>
        </authorList>
    </citation>
    <scope>NUCLEOTIDE SEQUENCE [LARGE SCALE GENOMIC DNA]</scope>
    <source>
        <strain evidence="2">C5 / ATCC 48332 / race O</strain>
    </source>
</reference>
<accession>M2UIZ2</accession>
<proteinExistence type="predicted"/>
<dbReference type="HOGENOM" id="CLU_2721850_0_0_1"/>
<evidence type="ECO:0000313" key="2">
    <source>
        <dbReference type="Proteomes" id="UP000016936"/>
    </source>
</evidence>
<evidence type="ECO:0000313" key="1">
    <source>
        <dbReference type="EMBL" id="EMD87963.1"/>
    </source>
</evidence>
<keyword evidence="2" id="KW-1185">Reference proteome</keyword>
<dbReference type="EMBL" id="KB445581">
    <property type="protein sequence ID" value="EMD87963.1"/>
    <property type="molecule type" value="Genomic_DNA"/>
</dbReference>
<name>M2UIZ2_COCH5</name>
<dbReference type="Proteomes" id="UP000016936">
    <property type="component" value="Unassembled WGS sequence"/>
</dbReference>
<organism evidence="1 2">
    <name type="scientific">Cochliobolus heterostrophus (strain C5 / ATCC 48332 / race O)</name>
    <name type="common">Southern corn leaf blight fungus</name>
    <name type="synonym">Bipolaris maydis</name>
    <dbReference type="NCBI Taxonomy" id="701091"/>
    <lineage>
        <taxon>Eukaryota</taxon>
        <taxon>Fungi</taxon>
        <taxon>Dikarya</taxon>
        <taxon>Ascomycota</taxon>
        <taxon>Pezizomycotina</taxon>
        <taxon>Dothideomycetes</taxon>
        <taxon>Pleosporomycetidae</taxon>
        <taxon>Pleosporales</taxon>
        <taxon>Pleosporineae</taxon>
        <taxon>Pleosporaceae</taxon>
        <taxon>Bipolaris</taxon>
    </lineage>
</organism>
<gene>
    <name evidence="1" type="ORF">COCHEDRAFT_1023250</name>
</gene>
<protein>
    <submittedName>
        <fullName evidence="1">Uncharacterized protein</fullName>
    </submittedName>
</protein>
<dbReference type="AlphaFoldDB" id="M2UIZ2"/>
<dbReference type="OrthoDB" id="3670574at2759"/>
<sequence>MIKVSTSHEPVLCKMCFLWGSDDSNPSASHVRSPVLTYESGNSLHAGKISDRTALHCMSVEQIWCCCMVGPLWSEVV</sequence>
<reference evidence="2" key="2">
    <citation type="journal article" date="2013" name="PLoS Genet.">
        <title>Comparative genome structure, secondary metabolite, and effector coding capacity across Cochliobolus pathogens.</title>
        <authorList>
            <person name="Condon B.J."/>
            <person name="Leng Y."/>
            <person name="Wu D."/>
            <person name="Bushley K.E."/>
            <person name="Ohm R.A."/>
            <person name="Otillar R."/>
            <person name="Martin J."/>
            <person name="Schackwitz W."/>
            <person name="Grimwood J."/>
            <person name="MohdZainudin N."/>
            <person name="Xue C."/>
            <person name="Wang R."/>
            <person name="Manning V.A."/>
            <person name="Dhillon B."/>
            <person name="Tu Z.J."/>
            <person name="Steffenson B.J."/>
            <person name="Salamov A."/>
            <person name="Sun H."/>
            <person name="Lowry S."/>
            <person name="LaButti K."/>
            <person name="Han J."/>
            <person name="Copeland A."/>
            <person name="Lindquist E."/>
            <person name="Barry K."/>
            <person name="Schmutz J."/>
            <person name="Baker S.E."/>
            <person name="Ciuffetti L.M."/>
            <person name="Grigoriev I.V."/>
            <person name="Zhong S."/>
            <person name="Turgeon B.G."/>
        </authorList>
    </citation>
    <scope>NUCLEOTIDE SEQUENCE [LARGE SCALE GENOMIC DNA]</scope>
    <source>
        <strain evidence="2">C5 / ATCC 48332 / race O</strain>
    </source>
</reference>